<evidence type="ECO:0000313" key="1">
    <source>
        <dbReference type="EMBL" id="JAD88656.1"/>
    </source>
</evidence>
<dbReference type="AlphaFoldDB" id="A0A0A9DLJ3"/>
<proteinExistence type="predicted"/>
<sequence length="55" mass="6334">MLGYFTDDVLSFIKHKVIHAQSKYASYSSLMRCAVHRLCFTLFNYVNAALSDRSN</sequence>
<dbReference type="EMBL" id="GBRH01209239">
    <property type="protein sequence ID" value="JAD88656.1"/>
    <property type="molecule type" value="Transcribed_RNA"/>
</dbReference>
<name>A0A0A9DLJ3_ARUDO</name>
<reference evidence="1" key="2">
    <citation type="journal article" date="2015" name="Data Brief">
        <title>Shoot transcriptome of the giant reed, Arundo donax.</title>
        <authorList>
            <person name="Barrero R.A."/>
            <person name="Guerrero F.D."/>
            <person name="Moolhuijzen P."/>
            <person name="Goolsby J.A."/>
            <person name="Tidwell J."/>
            <person name="Bellgard S.E."/>
            <person name="Bellgard M.I."/>
        </authorList>
    </citation>
    <scope>NUCLEOTIDE SEQUENCE</scope>
    <source>
        <tissue evidence="1">Shoot tissue taken approximately 20 cm above the soil surface</tissue>
    </source>
</reference>
<protein>
    <submittedName>
        <fullName evidence="1">Uncharacterized protein</fullName>
    </submittedName>
</protein>
<accession>A0A0A9DLJ3</accession>
<organism evidence="1">
    <name type="scientific">Arundo donax</name>
    <name type="common">Giant reed</name>
    <name type="synonym">Donax arundinaceus</name>
    <dbReference type="NCBI Taxonomy" id="35708"/>
    <lineage>
        <taxon>Eukaryota</taxon>
        <taxon>Viridiplantae</taxon>
        <taxon>Streptophyta</taxon>
        <taxon>Embryophyta</taxon>
        <taxon>Tracheophyta</taxon>
        <taxon>Spermatophyta</taxon>
        <taxon>Magnoliopsida</taxon>
        <taxon>Liliopsida</taxon>
        <taxon>Poales</taxon>
        <taxon>Poaceae</taxon>
        <taxon>PACMAD clade</taxon>
        <taxon>Arundinoideae</taxon>
        <taxon>Arundineae</taxon>
        <taxon>Arundo</taxon>
    </lineage>
</organism>
<reference evidence="1" key="1">
    <citation type="submission" date="2014-09" db="EMBL/GenBank/DDBJ databases">
        <authorList>
            <person name="Magalhaes I.L.F."/>
            <person name="Oliveira U."/>
            <person name="Santos F.R."/>
            <person name="Vidigal T.H.D.A."/>
            <person name="Brescovit A.D."/>
            <person name="Santos A.J."/>
        </authorList>
    </citation>
    <scope>NUCLEOTIDE SEQUENCE</scope>
    <source>
        <tissue evidence="1">Shoot tissue taken approximately 20 cm above the soil surface</tissue>
    </source>
</reference>